<feature type="domain" description="tRNA(Ile)-lysidine/2-thiocytidine synthase N-terminal" evidence="4">
    <location>
        <begin position="53"/>
        <end position="213"/>
    </location>
</feature>
<reference evidence="5 6" key="1">
    <citation type="submission" date="2021-05" db="EMBL/GenBank/DDBJ databases">
        <title>A novel Methanospirillum isolate from a pyrite-forming mixed culture.</title>
        <authorList>
            <person name="Bunk B."/>
            <person name="Sproer C."/>
            <person name="Spring S."/>
            <person name="Pester M."/>
        </authorList>
    </citation>
    <scope>NUCLEOTIDE SEQUENCE [LARGE SCALE GENOMIC DNA]</scope>
    <source>
        <strain evidence="5 6">J.3.6.1-F.2.7.3</strain>
    </source>
</reference>
<evidence type="ECO:0000256" key="2">
    <source>
        <dbReference type="PIRSR" id="PIRSR004976-50"/>
    </source>
</evidence>
<dbReference type="PANTHER" id="PTHR11807:SF12">
    <property type="entry name" value="CYTOPLASMIC TRNA 2-THIOLATION PROTEIN 1"/>
    <property type="match status" value="1"/>
</dbReference>
<dbReference type="KEGG" id="mrtj:KHC33_15480"/>
<keyword evidence="1" id="KW-0808">Transferase</keyword>
<dbReference type="GO" id="GO:0000049">
    <property type="term" value="F:tRNA binding"/>
    <property type="evidence" value="ECO:0007669"/>
    <property type="project" value="InterPro"/>
</dbReference>
<dbReference type="InterPro" id="IPR035107">
    <property type="entry name" value="tRNA_thiolation_TtcA_Ctu1"/>
</dbReference>
<sequence length="308" mass="34450">MADNQIFCEKCDKPAVYLDREQGIHLCRNHLKESVEDEVRRYLKTIRLPETLGVAFSGGKDSTALLKVLSEIRSELPCRIIALTVDEGIEGYRQDTIKAATETCLILEVPHEIIRFQDLYGYSLDHLVSGSERNACTICGILRRRALEVLAQKCSISMIATGHNQDDHAQTALMNAISGDVKKVFTGYGSSSWYAQRIKPFVCVSEKEVTLYALLNGLFRDLPECPYAVSSLRGEVRTLLYQYEKNHPGAMRNAAQCEENIRAKLGGTYQQEAYKTCSICGWPGSGIICQVCMVLGKDTHLNPMTKEK</sequence>
<dbReference type="PANTHER" id="PTHR11807">
    <property type="entry name" value="ATPASES OF THE PP SUPERFAMILY-RELATED"/>
    <property type="match status" value="1"/>
</dbReference>
<dbReference type="EMBL" id="CP075546">
    <property type="protein sequence ID" value="QVV88698.1"/>
    <property type="molecule type" value="Genomic_DNA"/>
</dbReference>
<gene>
    <name evidence="5" type="ORF">KHC33_15480</name>
</gene>
<feature type="binding site" evidence="3">
    <location>
        <position position="167"/>
    </location>
    <ligand>
        <name>ATP</name>
        <dbReference type="ChEBI" id="CHEBI:30616"/>
    </ligand>
</feature>
<feature type="binding site" evidence="2">
    <location>
        <position position="280"/>
    </location>
    <ligand>
        <name>Zn(2+)</name>
        <dbReference type="ChEBI" id="CHEBI:29105"/>
        <label>2</label>
    </ligand>
</feature>
<protein>
    <submittedName>
        <fullName evidence="5">TIGR00269 family protein</fullName>
    </submittedName>
</protein>
<dbReference type="GO" id="GO:0016740">
    <property type="term" value="F:transferase activity"/>
    <property type="evidence" value="ECO:0007669"/>
    <property type="project" value="UniProtKB-KW"/>
</dbReference>
<dbReference type="Pfam" id="PF01171">
    <property type="entry name" value="ATP_bind_3"/>
    <property type="match status" value="1"/>
</dbReference>
<evidence type="ECO:0000256" key="3">
    <source>
        <dbReference type="PIRSR" id="PIRSR004976-51"/>
    </source>
</evidence>
<keyword evidence="3" id="KW-0547">Nucleotide-binding</keyword>
<evidence type="ECO:0000313" key="5">
    <source>
        <dbReference type="EMBL" id="QVV88698.1"/>
    </source>
</evidence>
<dbReference type="GO" id="GO:0005524">
    <property type="term" value="F:ATP binding"/>
    <property type="evidence" value="ECO:0007669"/>
    <property type="project" value="UniProtKB-KW"/>
</dbReference>
<evidence type="ECO:0000313" key="6">
    <source>
        <dbReference type="Proteomes" id="UP000680656"/>
    </source>
</evidence>
<dbReference type="NCBIfam" id="TIGR00269">
    <property type="entry name" value="TIGR00269 family protein"/>
    <property type="match status" value="1"/>
</dbReference>
<feature type="binding site" evidence="2">
    <location>
        <position position="27"/>
    </location>
    <ligand>
        <name>Zn(2+)</name>
        <dbReference type="ChEBI" id="CHEBI:29105"/>
        <label>1</label>
    </ligand>
</feature>
<dbReference type="AlphaFoldDB" id="A0A8E7B1F4"/>
<dbReference type="GO" id="GO:0046872">
    <property type="term" value="F:metal ion binding"/>
    <property type="evidence" value="ECO:0007669"/>
    <property type="project" value="UniProtKB-KW"/>
</dbReference>
<organism evidence="5 6">
    <name type="scientific">Methanospirillum purgamenti</name>
    <dbReference type="NCBI Taxonomy" id="2834276"/>
    <lineage>
        <taxon>Archaea</taxon>
        <taxon>Methanobacteriati</taxon>
        <taxon>Methanobacteriota</taxon>
        <taxon>Stenosarchaea group</taxon>
        <taxon>Methanomicrobia</taxon>
        <taxon>Methanomicrobiales</taxon>
        <taxon>Methanospirillaceae</taxon>
        <taxon>Methanospirillum</taxon>
    </lineage>
</organism>
<feature type="binding site" evidence="2">
    <location>
        <position position="8"/>
    </location>
    <ligand>
        <name>Zn(2+)</name>
        <dbReference type="ChEBI" id="CHEBI:29105"/>
        <label>1</label>
    </ligand>
</feature>
<dbReference type="InterPro" id="IPR011063">
    <property type="entry name" value="TilS/TtcA_N"/>
</dbReference>
<feature type="binding site" evidence="2">
    <location>
        <position position="289"/>
    </location>
    <ligand>
        <name>Zn(2+)</name>
        <dbReference type="ChEBI" id="CHEBI:29105"/>
        <label>2</label>
    </ligand>
</feature>
<feature type="binding site" evidence="2">
    <location>
        <position position="30"/>
    </location>
    <ligand>
        <name>Zn(2+)</name>
        <dbReference type="ChEBI" id="CHEBI:29105"/>
        <label>1</label>
    </ligand>
</feature>
<dbReference type="SUPFAM" id="SSF52402">
    <property type="entry name" value="Adenine nucleotide alpha hydrolases-like"/>
    <property type="match status" value="1"/>
</dbReference>
<dbReference type="Gene3D" id="3.40.50.620">
    <property type="entry name" value="HUPs"/>
    <property type="match status" value="1"/>
</dbReference>
<dbReference type="GO" id="GO:0002143">
    <property type="term" value="P:tRNA wobble position uridine thiolation"/>
    <property type="evidence" value="ECO:0007669"/>
    <property type="project" value="TreeGrafter"/>
</dbReference>
<dbReference type="Proteomes" id="UP000680656">
    <property type="component" value="Chromosome"/>
</dbReference>
<proteinExistence type="predicted"/>
<feature type="binding site" evidence="2">
    <location>
        <position position="11"/>
    </location>
    <ligand>
        <name>Zn(2+)</name>
        <dbReference type="ChEBI" id="CHEBI:29105"/>
        <label>1</label>
    </ligand>
</feature>
<keyword evidence="3" id="KW-0067">ATP-binding</keyword>
<feature type="binding site" evidence="3">
    <location>
        <begin position="55"/>
        <end position="57"/>
    </location>
    <ligand>
        <name>ATP</name>
        <dbReference type="ChEBI" id="CHEBI:30616"/>
    </ligand>
</feature>
<keyword evidence="6" id="KW-1185">Reference proteome</keyword>
<dbReference type="InterPro" id="IPR014729">
    <property type="entry name" value="Rossmann-like_a/b/a_fold"/>
</dbReference>
<dbReference type="InterPro" id="IPR000541">
    <property type="entry name" value="Ncs6/Tuc1/Ctu1"/>
</dbReference>
<evidence type="ECO:0000259" key="4">
    <source>
        <dbReference type="Pfam" id="PF01171"/>
    </source>
</evidence>
<dbReference type="PIRSF" id="PIRSF004976">
    <property type="entry name" value="ATPase_YdaO"/>
    <property type="match status" value="1"/>
</dbReference>
<dbReference type="RefSeq" id="WP_214419503.1">
    <property type="nucleotide sequence ID" value="NZ_CP075546.1"/>
</dbReference>
<evidence type="ECO:0000256" key="1">
    <source>
        <dbReference type="ARBA" id="ARBA00022679"/>
    </source>
</evidence>
<accession>A0A8E7B1F4</accession>
<feature type="binding site" evidence="3">
    <location>
        <position position="61"/>
    </location>
    <ligand>
        <name>ATP</name>
        <dbReference type="ChEBI" id="CHEBI:30616"/>
    </ligand>
</feature>
<feature type="binding site" evidence="3">
    <location>
        <position position="85"/>
    </location>
    <ligand>
        <name>ATP</name>
        <dbReference type="ChEBI" id="CHEBI:30616"/>
    </ligand>
</feature>
<feature type="binding site" evidence="2">
    <location>
        <position position="292"/>
    </location>
    <ligand>
        <name>Zn(2+)</name>
        <dbReference type="ChEBI" id="CHEBI:29105"/>
        <label>2</label>
    </ligand>
</feature>
<name>A0A8E7B1F4_9EURY</name>
<keyword evidence="2" id="KW-0479">Metal-binding</keyword>
<feature type="binding site" evidence="3">
    <location>
        <position position="162"/>
    </location>
    <ligand>
        <name>ATP</name>
        <dbReference type="ChEBI" id="CHEBI:30616"/>
    </ligand>
</feature>
<feature type="binding site" evidence="2">
    <location>
        <position position="277"/>
    </location>
    <ligand>
        <name>Zn(2+)</name>
        <dbReference type="ChEBI" id="CHEBI:29105"/>
        <label>2</label>
    </ligand>
</feature>
<dbReference type="GeneID" id="65098614"/>
<dbReference type="GO" id="GO:0002144">
    <property type="term" value="C:cytosolic tRNA wobble base thiouridylase complex"/>
    <property type="evidence" value="ECO:0007669"/>
    <property type="project" value="TreeGrafter"/>
</dbReference>
<keyword evidence="2" id="KW-0862">Zinc</keyword>